<dbReference type="EMBL" id="JAUSTT010000018">
    <property type="protein sequence ID" value="MDQ0177062.1"/>
    <property type="molecule type" value="Genomic_DNA"/>
</dbReference>
<keyword evidence="9 10" id="KW-0486">Methionine biosynthesis</keyword>
<keyword evidence="10" id="KW-0521">NADP</keyword>
<dbReference type="PIRSF" id="PIRSF036497">
    <property type="entry name" value="HDH_short"/>
    <property type="match status" value="1"/>
</dbReference>
<dbReference type="Pfam" id="PF00742">
    <property type="entry name" value="Homoserine_dh"/>
    <property type="match status" value="1"/>
</dbReference>
<comment type="catalytic activity">
    <reaction evidence="10">
        <text>L-homoserine + NADP(+) = L-aspartate 4-semialdehyde + NADPH + H(+)</text>
        <dbReference type="Rhea" id="RHEA:15761"/>
        <dbReference type="ChEBI" id="CHEBI:15378"/>
        <dbReference type="ChEBI" id="CHEBI:57476"/>
        <dbReference type="ChEBI" id="CHEBI:57783"/>
        <dbReference type="ChEBI" id="CHEBI:58349"/>
        <dbReference type="ChEBI" id="CHEBI:537519"/>
        <dbReference type="EC" id="1.1.1.3"/>
    </reaction>
</comment>
<dbReference type="NCBIfam" id="NF004976">
    <property type="entry name" value="PRK06349.1"/>
    <property type="match status" value="1"/>
</dbReference>
<dbReference type="EC" id="1.1.1.3" evidence="4 10"/>
<feature type="domain" description="Aspartate/homoserine dehydrogenase NAD-binding" evidence="13">
    <location>
        <begin position="10"/>
        <end position="127"/>
    </location>
</feature>
<comment type="caution">
    <text evidence="14">The sequence shown here is derived from an EMBL/GenBank/DDBJ whole genome shotgun (WGS) entry which is preliminary data.</text>
</comment>
<evidence type="ECO:0000256" key="8">
    <source>
        <dbReference type="ARBA" id="ARBA00023002"/>
    </source>
</evidence>
<evidence type="ECO:0000256" key="4">
    <source>
        <dbReference type="ARBA" id="ARBA00013213"/>
    </source>
</evidence>
<dbReference type="PROSITE" id="PS01042">
    <property type="entry name" value="HOMOSER_DHGENASE"/>
    <property type="match status" value="1"/>
</dbReference>
<dbReference type="SUPFAM" id="SSF55347">
    <property type="entry name" value="Glyceraldehyde-3-phosphate dehydrogenase-like, C-terminal domain"/>
    <property type="match status" value="1"/>
</dbReference>
<accession>A0ABT9WW17</accession>
<protein>
    <recommendedName>
        <fullName evidence="5 10">Homoserine dehydrogenase</fullName>
        <ecNumber evidence="4 10">1.1.1.3</ecNumber>
    </recommendedName>
</protein>
<dbReference type="Proteomes" id="UP001223586">
    <property type="component" value="Unassembled WGS sequence"/>
</dbReference>
<evidence type="ECO:0000256" key="10">
    <source>
        <dbReference type="RuleBase" id="RU000579"/>
    </source>
</evidence>
<comment type="similarity">
    <text evidence="3 11">Belongs to the homoserine dehydrogenase family.</text>
</comment>
<evidence type="ECO:0000313" key="15">
    <source>
        <dbReference type="Proteomes" id="UP001223586"/>
    </source>
</evidence>
<feature type="domain" description="Homoserine dehydrogenase catalytic" evidence="12">
    <location>
        <begin position="136"/>
        <end position="314"/>
    </location>
</feature>
<evidence type="ECO:0000259" key="12">
    <source>
        <dbReference type="Pfam" id="PF00742"/>
    </source>
</evidence>
<keyword evidence="7 10" id="KW-0791">Threonine biosynthesis</keyword>
<evidence type="ECO:0000256" key="2">
    <source>
        <dbReference type="ARBA" id="ARBA00005062"/>
    </source>
</evidence>
<dbReference type="Gene3D" id="3.30.360.10">
    <property type="entry name" value="Dihydrodipicolinate Reductase, domain 2"/>
    <property type="match status" value="1"/>
</dbReference>
<keyword evidence="6 10" id="KW-0028">Amino-acid biosynthesis</keyword>
<comment type="pathway">
    <text evidence="1 10">Amino-acid biosynthesis; L-threonine biosynthesis; L-threonine from L-aspartate: step 3/5.</text>
</comment>
<dbReference type="Gene3D" id="3.40.50.720">
    <property type="entry name" value="NAD(P)-binding Rossmann-like Domain"/>
    <property type="match status" value="1"/>
</dbReference>
<evidence type="ECO:0000256" key="6">
    <source>
        <dbReference type="ARBA" id="ARBA00022605"/>
    </source>
</evidence>
<dbReference type="SUPFAM" id="SSF51735">
    <property type="entry name" value="NAD(P)-binding Rossmann-fold domains"/>
    <property type="match status" value="1"/>
</dbReference>
<evidence type="ECO:0000256" key="1">
    <source>
        <dbReference type="ARBA" id="ARBA00005056"/>
    </source>
</evidence>
<evidence type="ECO:0000256" key="9">
    <source>
        <dbReference type="ARBA" id="ARBA00023167"/>
    </source>
</evidence>
<evidence type="ECO:0000256" key="7">
    <source>
        <dbReference type="ARBA" id="ARBA00022697"/>
    </source>
</evidence>
<reference evidence="14 15" key="1">
    <citation type="submission" date="2023-07" db="EMBL/GenBank/DDBJ databases">
        <title>Genomic Encyclopedia of Type Strains, Phase IV (KMG-IV): sequencing the most valuable type-strain genomes for metagenomic binning, comparative biology and taxonomic classification.</title>
        <authorList>
            <person name="Goeker M."/>
        </authorList>
    </citation>
    <scope>NUCLEOTIDE SEQUENCE [LARGE SCALE GENOMIC DNA]</scope>
    <source>
        <strain evidence="14 15">DSM 23837</strain>
    </source>
</reference>
<dbReference type="PANTHER" id="PTHR43331:SF1">
    <property type="entry name" value="HOMOSERINE DEHYDROGENASE"/>
    <property type="match status" value="1"/>
</dbReference>
<evidence type="ECO:0000256" key="11">
    <source>
        <dbReference type="RuleBase" id="RU004171"/>
    </source>
</evidence>
<proteinExistence type="inferred from homology"/>
<dbReference type="RefSeq" id="WP_307230735.1">
    <property type="nucleotide sequence ID" value="NZ_JAUSTT010000018.1"/>
</dbReference>
<evidence type="ECO:0000313" key="14">
    <source>
        <dbReference type="EMBL" id="MDQ0177062.1"/>
    </source>
</evidence>
<dbReference type="GO" id="GO:0004412">
    <property type="term" value="F:homoserine dehydrogenase activity"/>
    <property type="evidence" value="ECO:0007669"/>
    <property type="project" value="UniProtKB-EC"/>
</dbReference>
<organism evidence="14 15">
    <name type="scientific">Bacillus chungangensis</name>
    <dbReference type="NCBI Taxonomy" id="587633"/>
    <lineage>
        <taxon>Bacteria</taxon>
        <taxon>Bacillati</taxon>
        <taxon>Bacillota</taxon>
        <taxon>Bacilli</taxon>
        <taxon>Bacillales</taxon>
        <taxon>Bacillaceae</taxon>
        <taxon>Bacillus</taxon>
    </lineage>
</organism>
<dbReference type="InterPro" id="IPR022697">
    <property type="entry name" value="HDH_short"/>
</dbReference>
<dbReference type="InterPro" id="IPR005106">
    <property type="entry name" value="Asp/hSer_DH_NAD-bd"/>
</dbReference>
<comment type="pathway">
    <text evidence="2 10">Amino-acid biosynthesis; L-methionine biosynthesis via de novo pathway; L-homoserine from L-aspartate: step 3/3.</text>
</comment>
<dbReference type="InterPro" id="IPR001342">
    <property type="entry name" value="HDH_cat"/>
</dbReference>
<evidence type="ECO:0000256" key="3">
    <source>
        <dbReference type="ARBA" id="ARBA00006753"/>
    </source>
</evidence>
<evidence type="ECO:0000259" key="13">
    <source>
        <dbReference type="Pfam" id="PF03447"/>
    </source>
</evidence>
<sequence>MTVIRAALLGFGTVGQGVYEAIKTHQKRLQERLGKKVEIAGVLIRDLRKQRSLPKHILVTDNIEDILAIDDLDIIFEAIVGNEPCYTYLNQAIEKGCHIITANKAMFAQFGTKLLEKAKQHRVQVGFEATTAGGVPIIRTIEQLLQVNKIEKVEAILNGTSNFILSEMRKNKLSFPDALQLAQERGYAEADPTNDIEGIDAFYKLMILSELIYGGQPEWRTVEKQGIRTLTSEKVQLAEQKQKRYKQIASLTKKDGKVLASVKPILVNKAHPLYHVEDVDNAIKLETSLIGTFTLQGPGAGKLPTASAMVEDFIYVLEKDKSIKQQGEVVYS</sequence>
<gene>
    <name evidence="14" type="ORF">J2S08_002941</name>
</gene>
<name>A0ABT9WW17_9BACI</name>
<keyword evidence="15" id="KW-1185">Reference proteome</keyword>
<dbReference type="InterPro" id="IPR036291">
    <property type="entry name" value="NAD(P)-bd_dom_sf"/>
</dbReference>
<keyword evidence="8 10" id="KW-0560">Oxidoreductase</keyword>
<evidence type="ECO:0000256" key="5">
    <source>
        <dbReference type="ARBA" id="ARBA00013376"/>
    </source>
</evidence>
<dbReference type="InterPro" id="IPR019811">
    <property type="entry name" value="HDH_CS"/>
</dbReference>
<dbReference type="PANTHER" id="PTHR43331">
    <property type="entry name" value="HOMOSERINE DEHYDROGENASE"/>
    <property type="match status" value="1"/>
</dbReference>
<dbReference type="Pfam" id="PF03447">
    <property type="entry name" value="NAD_binding_3"/>
    <property type="match status" value="1"/>
</dbReference>